<dbReference type="Proteomes" id="UP000235965">
    <property type="component" value="Unassembled WGS sequence"/>
</dbReference>
<organism evidence="1 2">
    <name type="scientific">Cryptotermes secundus</name>
    <dbReference type="NCBI Taxonomy" id="105785"/>
    <lineage>
        <taxon>Eukaryota</taxon>
        <taxon>Metazoa</taxon>
        <taxon>Ecdysozoa</taxon>
        <taxon>Arthropoda</taxon>
        <taxon>Hexapoda</taxon>
        <taxon>Insecta</taxon>
        <taxon>Pterygota</taxon>
        <taxon>Neoptera</taxon>
        <taxon>Polyneoptera</taxon>
        <taxon>Dictyoptera</taxon>
        <taxon>Blattodea</taxon>
        <taxon>Blattoidea</taxon>
        <taxon>Termitoidae</taxon>
        <taxon>Kalotermitidae</taxon>
        <taxon>Cryptotermitinae</taxon>
        <taxon>Cryptotermes</taxon>
    </lineage>
</organism>
<sequence length="52" mass="6131">MLRTRQPPQKRKSENNLSYYVYICNLETSIKTYLPVETSEFSLILSRTMISS</sequence>
<keyword evidence="2" id="KW-1185">Reference proteome</keyword>
<dbReference type="AlphaFoldDB" id="A0A2J7PPF7"/>
<name>A0A2J7PPF7_9NEOP</name>
<protein>
    <submittedName>
        <fullName evidence="1">Uncharacterized protein</fullName>
    </submittedName>
</protein>
<gene>
    <name evidence="1" type="ORF">B7P43_G18209</name>
</gene>
<dbReference type="InParanoid" id="A0A2J7PPF7"/>
<accession>A0A2J7PPF7</accession>
<comment type="caution">
    <text evidence="1">The sequence shown here is derived from an EMBL/GenBank/DDBJ whole genome shotgun (WGS) entry which is preliminary data.</text>
</comment>
<reference evidence="1 2" key="1">
    <citation type="submission" date="2017-12" db="EMBL/GenBank/DDBJ databases">
        <title>Hemimetabolous genomes reveal molecular basis of termite eusociality.</title>
        <authorList>
            <person name="Harrison M.C."/>
            <person name="Jongepier E."/>
            <person name="Robertson H.M."/>
            <person name="Arning N."/>
            <person name="Bitard-Feildel T."/>
            <person name="Chao H."/>
            <person name="Childers C.P."/>
            <person name="Dinh H."/>
            <person name="Doddapaneni H."/>
            <person name="Dugan S."/>
            <person name="Gowin J."/>
            <person name="Greiner C."/>
            <person name="Han Y."/>
            <person name="Hu H."/>
            <person name="Hughes D.S.T."/>
            <person name="Huylmans A.-K."/>
            <person name="Kemena C."/>
            <person name="Kremer L.P.M."/>
            <person name="Lee S.L."/>
            <person name="Lopez-Ezquerra A."/>
            <person name="Mallet L."/>
            <person name="Monroy-Kuhn J.M."/>
            <person name="Moser A."/>
            <person name="Murali S.C."/>
            <person name="Muzny D.M."/>
            <person name="Otani S."/>
            <person name="Piulachs M.-D."/>
            <person name="Poelchau M."/>
            <person name="Qu J."/>
            <person name="Schaub F."/>
            <person name="Wada-Katsumata A."/>
            <person name="Worley K.C."/>
            <person name="Xie Q."/>
            <person name="Ylla G."/>
            <person name="Poulsen M."/>
            <person name="Gibbs R.A."/>
            <person name="Schal C."/>
            <person name="Richards S."/>
            <person name="Belles X."/>
            <person name="Korb J."/>
            <person name="Bornberg-Bauer E."/>
        </authorList>
    </citation>
    <scope>NUCLEOTIDE SEQUENCE [LARGE SCALE GENOMIC DNA]</scope>
    <source>
        <tissue evidence="1">Whole body</tissue>
    </source>
</reference>
<evidence type="ECO:0000313" key="1">
    <source>
        <dbReference type="EMBL" id="PNF18191.1"/>
    </source>
</evidence>
<proteinExistence type="predicted"/>
<dbReference type="EMBL" id="NEVH01022776">
    <property type="protein sequence ID" value="PNF18191.1"/>
    <property type="molecule type" value="Genomic_DNA"/>
</dbReference>
<evidence type="ECO:0000313" key="2">
    <source>
        <dbReference type="Proteomes" id="UP000235965"/>
    </source>
</evidence>